<evidence type="ECO:0000313" key="2">
    <source>
        <dbReference type="Proteomes" id="UP001597262"/>
    </source>
</evidence>
<dbReference type="EMBL" id="JBHTLM010000005">
    <property type="protein sequence ID" value="MFD1176520.1"/>
    <property type="molecule type" value="Genomic_DNA"/>
</dbReference>
<comment type="caution">
    <text evidence="1">The sequence shown here is derived from an EMBL/GenBank/DDBJ whole genome shotgun (WGS) entry which is preliminary data.</text>
</comment>
<sequence>MELLEEIIQKGFKTLGPMKVIRPVTAIKAIAMKHKLFNGGTGCYTLYGVEIKVHEATREQAITIAILEFIRWSSMML</sequence>
<organism evidence="1 2">
    <name type="scientific">Paenibacillus puldeungensis</name>
    <dbReference type="NCBI Taxonomy" id="696536"/>
    <lineage>
        <taxon>Bacteria</taxon>
        <taxon>Bacillati</taxon>
        <taxon>Bacillota</taxon>
        <taxon>Bacilli</taxon>
        <taxon>Bacillales</taxon>
        <taxon>Paenibacillaceae</taxon>
        <taxon>Paenibacillus</taxon>
    </lineage>
</organism>
<gene>
    <name evidence="1" type="ORF">ACFQ3W_09435</name>
</gene>
<dbReference type="Proteomes" id="UP001597262">
    <property type="component" value="Unassembled WGS sequence"/>
</dbReference>
<keyword evidence="2" id="KW-1185">Reference proteome</keyword>
<evidence type="ECO:0000313" key="1">
    <source>
        <dbReference type="EMBL" id="MFD1176520.1"/>
    </source>
</evidence>
<accession>A0ABW3RWQ2</accession>
<reference evidence="2" key="1">
    <citation type="journal article" date="2019" name="Int. J. Syst. Evol. Microbiol.">
        <title>The Global Catalogue of Microorganisms (GCM) 10K type strain sequencing project: providing services to taxonomists for standard genome sequencing and annotation.</title>
        <authorList>
            <consortium name="The Broad Institute Genomics Platform"/>
            <consortium name="The Broad Institute Genome Sequencing Center for Infectious Disease"/>
            <person name="Wu L."/>
            <person name="Ma J."/>
        </authorList>
    </citation>
    <scope>NUCLEOTIDE SEQUENCE [LARGE SCALE GENOMIC DNA]</scope>
    <source>
        <strain evidence="2">CCUG 59189</strain>
    </source>
</reference>
<dbReference type="RefSeq" id="WP_379318968.1">
    <property type="nucleotide sequence ID" value="NZ_JBHTLM010000005.1"/>
</dbReference>
<protein>
    <submittedName>
        <fullName evidence="1">Uncharacterized protein</fullName>
    </submittedName>
</protein>
<name>A0ABW3RWQ2_9BACL</name>
<proteinExistence type="predicted"/>